<dbReference type="Pfam" id="PF12766">
    <property type="entry name" value="Pyridox_oxase_2"/>
    <property type="match status" value="1"/>
</dbReference>
<dbReference type="InterPro" id="IPR024624">
    <property type="entry name" value="Pyridox_Oxase_Alr4036_FMN-bd"/>
</dbReference>
<dbReference type="PANTHER" id="PTHR10851">
    <property type="entry name" value="PYRIDOXINE-5-PHOSPHATE OXIDASE"/>
    <property type="match status" value="1"/>
</dbReference>
<dbReference type="Proteomes" id="UP000199478">
    <property type="component" value="Unassembled WGS sequence"/>
</dbReference>
<keyword evidence="2" id="KW-0285">Flavoprotein</keyword>
<protein>
    <submittedName>
        <fullName evidence="6">Pyridoxamine 5'-phosphate oxidase</fullName>
    </submittedName>
</protein>
<dbReference type="AlphaFoldDB" id="A0A1I6FNW4"/>
<dbReference type="STRING" id="390270.SAMN04488005_0116"/>
<feature type="domain" description="Pyridoxamine 5'-phosphate oxidase Alr4036 family FMN-binding" evidence="5">
    <location>
        <begin position="19"/>
        <end position="102"/>
    </location>
</feature>
<evidence type="ECO:0000256" key="4">
    <source>
        <dbReference type="ARBA" id="ARBA00023002"/>
    </source>
</evidence>
<dbReference type="GO" id="GO:0004733">
    <property type="term" value="F:pyridoxamine phosphate oxidase activity"/>
    <property type="evidence" value="ECO:0007669"/>
    <property type="project" value="InterPro"/>
</dbReference>
<dbReference type="OrthoDB" id="5120525at2"/>
<keyword evidence="7" id="KW-1185">Reference proteome</keyword>
<evidence type="ECO:0000313" key="6">
    <source>
        <dbReference type="EMBL" id="SFR31616.1"/>
    </source>
</evidence>
<comment type="cofactor">
    <cofactor evidence="1">
        <name>FMN</name>
        <dbReference type="ChEBI" id="CHEBI:58210"/>
    </cofactor>
</comment>
<sequence>MNNWFETFEGLRCRVWETLARGVADAGDPARLINFATVSQDGWPELRTVVLRSANPEDHSITVHTDLHSDKIRSLRAHPRAALHLWDAGQDLQLRMQANVSIASGDATRALWDMIPDHAQQSYGVVPPPGAPIKAALDYVKQPDPATFAVLTCQIVHIDVVHLGADHRRAQFTHAGHWVGQWLSP</sequence>
<evidence type="ECO:0000256" key="2">
    <source>
        <dbReference type="ARBA" id="ARBA00022630"/>
    </source>
</evidence>
<keyword evidence="3" id="KW-0288">FMN</keyword>
<dbReference type="GO" id="GO:0008615">
    <property type="term" value="P:pyridoxine biosynthetic process"/>
    <property type="evidence" value="ECO:0007669"/>
    <property type="project" value="InterPro"/>
</dbReference>
<evidence type="ECO:0000313" key="7">
    <source>
        <dbReference type="Proteomes" id="UP000199478"/>
    </source>
</evidence>
<reference evidence="7" key="1">
    <citation type="submission" date="2016-10" db="EMBL/GenBank/DDBJ databases">
        <authorList>
            <person name="Varghese N."/>
            <person name="Submissions S."/>
        </authorList>
    </citation>
    <scope>NUCLEOTIDE SEQUENCE [LARGE SCALE GENOMIC DNA]</scope>
    <source>
        <strain evidence="7">DSM 26879</strain>
    </source>
</reference>
<dbReference type="RefSeq" id="WP_090195050.1">
    <property type="nucleotide sequence ID" value="NZ_FOYP01000001.1"/>
</dbReference>
<name>A0A1I6FNW4_9RHOB</name>
<dbReference type="PANTHER" id="PTHR10851:SF3">
    <property type="entry name" value="PYRIDOXINE_PYRIDOXAMINE 5'-PHOSPHATE OXIDASE 2"/>
    <property type="match status" value="1"/>
</dbReference>
<dbReference type="EMBL" id="FOYP01000001">
    <property type="protein sequence ID" value="SFR31616.1"/>
    <property type="molecule type" value="Genomic_DNA"/>
</dbReference>
<dbReference type="GO" id="GO:0010181">
    <property type="term" value="F:FMN binding"/>
    <property type="evidence" value="ECO:0007669"/>
    <property type="project" value="InterPro"/>
</dbReference>
<evidence type="ECO:0000256" key="1">
    <source>
        <dbReference type="ARBA" id="ARBA00001917"/>
    </source>
</evidence>
<evidence type="ECO:0000259" key="5">
    <source>
        <dbReference type="Pfam" id="PF12766"/>
    </source>
</evidence>
<dbReference type="Gene3D" id="2.30.110.10">
    <property type="entry name" value="Electron Transport, Fmn-binding Protein, Chain A"/>
    <property type="match status" value="1"/>
</dbReference>
<proteinExistence type="predicted"/>
<dbReference type="SUPFAM" id="SSF50475">
    <property type="entry name" value="FMN-binding split barrel"/>
    <property type="match status" value="1"/>
</dbReference>
<organism evidence="6 7">
    <name type="scientific">Yoonia tamlensis</name>
    <dbReference type="NCBI Taxonomy" id="390270"/>
    <lineage>
        <taxon>Bacteria</taxon>
        <taxon>Pseudomonadati</taxon>
        <taxon>Pseudomonadota</taxon>
        <taxon>Alphaproteobacteria</taxon>
        <taxon>Rhodobacterales</taxon>
        <taxon>Paracoccaceae</taxon>
        <taxon>Yoonia</taxon>
    </lineage>
</organism>
<evidence type="ECO:0000256" key="3">
    <source>
        <dbReference type="ARBA" id="ARBA00022643"/>
    </source>
</evidence>
<keyword evidence="4" id="KW-0560">Oxidoreductase</keyword>
<accession>A0A1I6FNW4</accession>
<dbReference type="InterPro" id="IPR000659">
    <property type="entry name" value="Pyridox_Oxase"/>
</dbReference>
<dbReference type="InterPro" id="IPR012349">
    <property type="entry name" value="Split_barrel_FMN-bd"/>
</dbReference>
<gene>
    <name evidence="6" type="ORF">SAMN04488005_0116</name>
</gene>